<feature type="domain" description="FecR protein" evidence="2">
    <location>
        <begin position="181"/>
        <end position="275"/>
    </location>
</feature>
<dbReference type="OrthoDB" id="649666at2"/>
<comment type="caution">
    <text evidence="4">The sequence shown here is derived from an EMBL/GenBank/DDBJ whole genome shotgun (WGS) entry which is preliminary data.</text>
</comment>
<dbReference type="PANTHER" id="PTHR30273:SF2">
    <property type="entry name" value="PROTEIN FECR"/>
    <property type="match status" value="1"/>
</dbReference>
<gene>
    <name evidence="4" type="ORF">BX611_0294</name>
</gene>
<dbReference type="PANTHER" id="PTHR30273">
    <property type="entry name" value="PERIPLASMIC SIGNAL SENSOR AND SIGMA FACTOR ACTIVATOR FECR-RELATED"/>
    <property type="match status" value="1"/>
</dbReference>
<evidence type="ECO:0000313" key="4">
    <source>
        <dbReference type="EMBL" id="REE83015.1"/>
    </source>
</evidence>
<reference evidence="4 5" key="1">
    <citation type="submission" date="2018-08" db="EMBL/GenBank/DDBJ databases">
        <title>Genomic Encyclopedia of Type Strains, Phase III (KMG-III): the genomes of soil and plant-associated and newly described type strains.</title>
        <authorList>
            <person name="Whitman W."/>
        </authorList>
    </citation>
    <scope>NUCLEOTIDE SEQUENCE [LARGE SCALE GENOMIC DNA]</scope>
    <source>
        <strain evidence="4 5">325-5</strain>
    </source>
</reference>
<organism evidence="4 5">
    <name type="scientific">Lutibacter oceani</name>
    <dbReference type="NCBI Taxonomy" id="1853311"/>
    <lineage>
        <taxon>Bacteria</taxon>
        <taxon>Pseudomonadati</taxon>
        <taxon>Bacteroidota</taxon>
        <taxon>Flavobacteriia</taxon>
        <taxon>Flavobacteriales</taxon>
        <taxon>Flavobacteriaceae</taxon>
        <taxon>Lutibacter</taxon>
    </lineage>
</organism>
<keyword evidence="1" id="KW-0472">Membrane</keyword>
<keyword evidence="1" id="KW-0812">Transmembrane</keyword>
<dbReference type="AlphaFoldDB" id="A0A3D9S2D0"/>
<evidence type="ECO:0000256" key="1">
    <source>
        <dbReference type="SAM" id="Phobius"/>
    </source>
</evidence>
<dbReference type="Pfam" id="PF04773">
    <property type="entry name" value="FecR"/>
    <property type="match status" value="1"/>
</dbReference>
<dbReference type="Proteomes" id="UP000256429">
    <property type="component" value="Unassembled WGS sequence"/>
</dbReference>
<accession>A0A3D9S2D0</accession>
<dbReference type="Gene3D" id="2.60.120.1440">
    <property type="match status" value="1"/>
</dbReference>
<proteinExistence type="predicted"/>
<evidence type="ECO:0000259" key="2">
    <source>
        <dbReference type="Pfam" id="PF04773"/>
    </source>
</evidence>
<keyword evidence="1" id="KW-1133">Transmembrane helix</keyword>
<dbReference type="InterPro" id="IPR006860">
    <property type="entry name" value="FecR"/>
</dbReference>
<dbReference type="Gene3D" id="3.55.50.30">
    <property type="match status" value="1"/>
</dbReference>
<dbReference type="InterPro" id="IPR032508">
    <property type="entry name" value="FecR_C"/>
</dbReference>
<dbReference type="EMBL" id="QTTQ01000009">
    <property type="protein sequence ID" value="REE83015.1"/>
    <property type="molecule type" value="Genomic_DNA"/>
</dbReference>
<evidence type="ECO:0000259" key="3">
    <source>
        <dbReference type="Pfam" id="PF16344"/>
    </source>
</evidence>
<keyword evidence="5" id="KW-1185">Reference proteome</keyword>
<feature type="domain" description="Protein FecR C-terminal" evidence="3">
    <location>
        <begin position="319"/>
        <end position="387"/>
    </location>
</feature>
<dbReference type="InterPro" id="IPR012373">
    <property type="entry name" value="Ferrdict_sens_TM"/>
</dbReference>
<dbReference type="GO" id="GO:0016989">
    <property type="term" value="F:sigma factor antagonist activity"/>
    <property type="evidence" value="ECO:0007669"/>
    <property type="project" value="TreeGrafter"/>
</dbReference>
<feature type="transmembrane region" description="Helical" evidence="1">
    <location>
        <begin position="82"/>
        <end position="103"/>
    </location>
</feature>
<sequence>MKKEKLNKEKFLKIIEKFLDNECTKEEEALIINFYESFQKDQEWHEEYGIEKEVKEIIHLRILNSISESELPQRKTRKLKLIWRYAAAASVTVLLATSLFLNFKNEMLGKQPISVKNDIKIGTNKGILTLQNGEQVLLEKGKEYNSQTANSNGEQLIYAENTDNQKSTSKEIAYNVLTIPRGGEFFIQLEDNTKVWLNSESQLKYPVAFTDGQLRKVELVYGEAYFDVSHSTEHKGSKFKVFTKNQEIEVLGTEFNINAYKDESDIYTTLVEGKIAVANGKSNTILNPNQQSIIKDNIEGIYVVEADLFTATSWRKGIFSFENLSLEKIMQTLSRWYDVEVEFSNPKIKEENFTGVLRKNQNIEEILKIIKTMNNISYEIDNKKIILK</sequence>
<dbReference type="Pfam" id="PF16344">
    <property type="entry name" value="FecR_C"/>
    <property type="match status" value="1"/>
</dbReference>
<evidence type="ECO:0000313" key="5">
    <source>
        <dbReference type="Proteomes" id="UP000256429"/>
    </source>
</evidence>
<name>A0A3D9S2D0_9FLAO</name>
<dbReference type="RefSeq" id="WP_115877706.1">
    <property type="nucleotide sequence ID" value="NZ_QTTQ01000009.1"/>
</dbReference>
<protein>
    <submittedName>
        <fullName evidence="4">FecR family protein</fullName>
    </submittedName>
</protein>